<dbReference type="Proteomes" id="UP000273022">
    <property type="component" value="Unassembled WGS sequence"/>
</dbReference>
<protein>
    <recommendedName>
        <fullName evidence="3">Response regulator</fullName>
    </recommendedName>
</protein>
<comment type="caution">
    <text evidence="1">The sequence shown here is derived from an EMBL/GenBank/DDBJ whole genome shotgun (WGS) entry which is preliminary data.</text>
</comment>
<dbReference type="EMBL" id="QYYH01000070">
    <property type="protein sequence ID" value="RJY13019.1"/>
    <property type="molecule type" value="Genomic_DNA"/>
</dbReference>
<evidence type="ECO:0000313" key="2">
    <source>
        <dbReference type="Proteomes" id="UP000273022"/>
    </source>
</evidence>
<evidence type="ECO:0000313" key="1">
    <source>
        <dbReference type="EMBL" id="RJY13019.1"/>
    </source>
</evidence>
<sequence length="172" mass="19858">MKLHHLVAQIIIQPNFDYFTAIEMRSAFLALSDDKNLDPDATRRFVYTQLTKLVKNEWLIKSVSEGRKITSYIKTEKFDVDAIITKPLTIVNTNKTTQKSDESNLSKTLNKRRNDYKDSLLIGLGEADEYKTLYGQFPDLQSKLQPKYNEVRERNSKLLGKIKAVENLLSVE</sequence>
<organism evidence="1 2">
    <name type="scientific">Parashewanella spongiae</name>
    <dbReference type="NCBI Taxonomy" id="342950"/>
    <lineage>
        <taxon>Bacteria</taxon>
        <taxon>Pseudomonadati</taxon>
        <taxon>Pseudomonadota</taxon>
        <taxon>Gammaproteobacteria</taxon>
        <taxon>Alteromonadales</taxon>
        <taxon>Shewanellaceae</taxon>
        <taxon>Parashewanella</taxon>
    </lineage>
</organism>
<keyword evidence="2" id="KW-1185">Reference proteome</keyword>
<dbReference type="AlphaFoldDB" id="A0A3A6TX88"/>
<dbReference type="OrthoDB" id="9128705at2"/>
<reference evidence="1 2" key="1">
    <citation type="submission" date="2018-09" db="EMBL/GenBank/DDBJ databases">
        <title>Phylogeny of the Shewanellaceae, and recommendation for two new genera, Pseudoshewanella and Parashewanella.</title>
        <authorList>
            <person name="Wang G."/>
        </authorList>
    </citation>
    <scope>NUCLEOTIDE SEQUENCE [LARGE SCALE GENOMIC DNA]</scope>
    <source>
        <strain evidence="1 2">KCTC 22492</strain>
    </source>
</reference>
<accession>A0A3A6TX88</accession>
<name>A0A3A6TX88_9GAMM</name>
<proteinExistence type="predicted"/>
<gene>
    <name evidence="1" type="ORF">D5R81_11950</name>
</gene>
<evidence type="ECO:0008006" key="3">
    <source>
        <dbReference type="Google" id="ProtNLM"/>
    </source>
</evidence>
<dbReference type="RefSeq" id="WP_121853865.1">
    <property type="nucleotide sequence ID" value="NZ_CP037952.1"/>
</dbReference>